<feature type="chain" id="PRO_5005793998" evidence="2">
    <location>
        <begin position="30"/>
        <end position="846"/>
    </location>
</feature>
<dbReference type="AlphaFoldDB" id="A0A0M4ET40"/>
<gene>
    <name evidence="3" type="ORF">Dbus_chrXg507</name>
</gene>
<evidence type="ECO:0000256" key="2">
    <source>
        <dbReference type="SAM" id="SignalP"/>
    </source>
</evidence>
<feature type="coiled-coil region" evidence="1">
    <location>
        <begin position="73"/>
        <end position="100"/>
    </location>
</feature>
<name>A0A0M4ET40_DROBS</name>
<dbReference type="PANTHER" id="PTHR47890:SF1">
    <property type="entry name" value="LD24308P"/>
    <property type="match status" value="1"/>
</dbReference>
<sequence length="846" mass="97724">MQLLQLQRLASLPLLVCLFLFTSPTPSEAVIEDVLDIIHVVKEVTGGILKAWDIVQSSPLAANIEFPLMREKQRKVLQRLKEVSRQIDQTEAQHAEYVALAIESINTFLSSNVQLMAKMNDIQDTMNRISSRYQQMQNYEAHKDKLEVSTLITFAEWTVSPNAHSVHHLMDRLNIMLLGNEEKQLNFSSTNNLLSQLAHNYESAMALLLFMAAATALLLLLSSSTTAAQAAYANRIPALEVEALRLNYISLEQALWQYLGKTANSQNNRESQLRKVYDSHRDFINKPLMSQRYDKSRYETILHHYEWTLLDMKLVELNSIFDFFKAHTMKSNTSNDLEELAVLDLTKAVLRNDSNFSMSQVFQEIERTMVSQSLYYRAMLVSADQMCQTMQSSQQFVYSLYTDIALTELKGYTMMEFSWMMLRVYGRGNYTQEAELMRRDYEKRTERTLKLLREVMRRADRILWRCDPKKHVPKVTYDEVTRLLQGYIENEVDLNSDETCRETCSYYQSTRSEGCFKEKFCARQPKCSGRLYNCQFVESDMWVCPAPMNSTRRYEYVEFENGRVLGERKSCSRGTTKVDSWWRYLFWHCSYCFCLCDEQGLKSDRFFNLREAVADIKQNKVVTGLRFVKKNRIFHLQIQEGQLLPRGAINQSTVAWRPVDDYKIFDRNVAKGVDYHTLNYESRSIDLDDIMKADDNSFVVTGVRFRVLGAHLNLEAMLSEFDFKKGELIMPGVNIWQSNDNTDVSGERRVKLNNYNADVPTRTIVSSLPISKDNQYIDFVNSGMDADAAQSTVPFIDIQDVVSNPPVPLAGIGIYFKSRQGFGGFVAPKIITYDFASHVQMPKTFN</sequence>
<dbReference type="EMBL" id="CP012528">
    <property type="protein sequence ID" value="ALC48651.1"/>
    <property type="molecule type" value="Genomic_DNA"/>
</dbReference>
<keyword evidence="1" id="KW-0175">Coiled coil</keyword>
<proteinExistence type="predicted"/>
<evidence type="ECO:0000313" key="3">
    <source>
        <dbReference type="EMBL" id="ALC48651.1"/>
    </source>
</evidence>
<dbReference type="PANTHER" id="PTHR47890">
    <property type="entry name" value="LD24308P"/>
    <property type="match status" value="1"/>
</dbReference>
<evidence type="ECO:0000256" key="1">
    <source>
        <dbReference type="SAM" id="Coils"/>
    </source>
</evidence>
<organism evidence="3 4">
    <name type="scientific">Drosophila busckii</name>
    <name type="common">Fruit fly</name>
    <dbReference type="NCBI Taxonomy" id="30019"/>
    <lineage>
        <taxon>Eukaryota</taxon>
        <taxon>Metazoa</taxon>
        <taxon>Ecdysozoa</taxon>
        <taxon>Arthropoda</taxon>
        <taxon>Hexapoda</taxon>
        <taxon>Insecta</taxon>
        <taxon>Pterygota</taxon>
        <taxon>Neoptera</taxon>
        <taxon>Endopterygota</taxon>
        <taxon>Diptera</taxon>
        <taxon>Brachycera</taxon>
        <taxon>Muscomorpha</taxon>
        <taxon>Ephydroidea</taxon>
        <taxon>Drosophilidae</taxon>
        <taxon>Drosophila</taxon>
    </lineage>
</organism>
<dbReference type="Pfam" id="PF16061">
    <property type="entry name" value="DUF4803"/>
    <property type="match status" value="1"/>
</dbReference>
<dbReference type="InterPro" id="IPR032062">
    <property type="entry name" value="DUF4803"/>
</dbReference>
<dbReference type="STRING" id="30019.A0A0M4ET40"/>
<keyword evidence="4" id="KW-1185">Reference proteome</keyword>
<keyword evidence="2" id="KW-0732">Signal</keyword>
<reference evidence="3 4" key="1">
    <citation type="submission" date="2015-08" db="EMBL/GenBank/DDBJ databases">
        <title>Ancestral chromatin configuration constrains chromatin evolution on differentiating sex chromosomes in Drosophila.</title>
        <authorList>
            <person name="Zhou Q."/>
            <person name="Bachtrog D."/>
        </authorList>
    </citation>
    <scope>NUCLEOTIDE SEQUENCE [LARGE SCALE GENOMIC DNA]</scope>
    <source>
        <tissue evidence="3">Whole larvae</tissue>
    </source>
</reference>
<evidence type="ECO:0000313" key="4">
    <source>
        <dbReference type="Proteomes" id="UP000494163"/>
    </source>
</evidence>
<protein>
    <submittedName>
        <fullName evidence="3">L-1-G0193</fullName>
    </submittedName>
</protein>
<accession>A0A0M4ET40</accession>
<dbReference type="OrthoDB" id="6366357at2759"/>
<feature type="signal peptide" evidence="2">
    <location>
        <begin position="1"/>
        <end position="29"/>
    </location>
</feature>
<dbReference type="Proteomes" id="UP000494163">
    <property type="component" value="Chromosome X"/>
</dbReference>
<dbReference type="OMA" id="HNNAPIM"/>